<feature type="compositionally biased region" description="Low complexity" evidence="1">
    <location>
        <begin position="282"/>
        <end position="310"/>
    </location>
</feature>
<evidence type="ECO:0000313" key="4">
    <source>
        <dbReference type="EMBL" id="CAG8738820.1"/>
    </source>
</evidence>
<comment type="caution">
    <text evidence="4">The sequence shown here is derived from an EMBL/GenBank/DDBJ whole genome shotgun (WGS) entry which is preliminary data.</text>
</comment>
<keyword evidence="2" id="KW-0812">Transmembrane</keyword>
<feature type="transmembrane region" description="Helical" evidence="2">
    <location>
        <begin position="418"/>
        <end position="441"/>
    </location>
</feature>
<feature type="compositionally biased region" description="Polar residues" evidence="1">
    <location>
        <begin position="366"/>
        <end position="379"/>
    </location>
</feature>
<evidence type="ECO:0000256" key="3">
    <source>
        <dbReference type="SAM" id="SignalP"/>
    </source>
</evidence>
<keyword evidence="2" id="KW-0472">Membrane</keyword>
<organism evidence="4 5">
    <name type="scientific">Gigaspora margarita</name>
    <dbReference type="NCBI Taxonomy" id="4874"/>
    <lineage>
        <taxon>Eukaryota</taxon>
        <taxon>Fungi</taxon>
        <taxon>Fungi incertae sedis</taxon>
        <taxon>Mucoromycota</taxon>
        <taxon>Glomeromycotina</taxon>
        <taxon>Glomeromycetes</taxon>
        <taxon>Diversisporales</taxon>
        <taxon>Gigasporaceae</taxon>
        <taxon>Gigaspora</taxon>
    </lineage>
</organism>
<dbReference type="Proteomes" id="UP000789901">
    <property type="component" value="Unassembled WGS sequence"/>
</dbReference>
<evidence type="ECO:0000256" key="2">
    <source>
        <dbReference type="SAM" id="Phobius"/>
    </source>
</evidence>
<protein>
    <submittedName>
        <fullName evidence="4">3965_t:CDS:1</fullName>
    </submittedName>
</protein>
<feature type="chain" id="PRO_5046923740" evidence="3">
    <location>
        <begin position="28"/>
        <end position="479"/>
    </location>
</feature>
<reference evidence="4 5" key="1">
    <citation type="submission" date="2021-06" db="EMBL/GenBank/DDBJ databases">
        <authorList>
            <person name="Kallberg Y."/>
            <person name="Tangrot J."/>
            <person name="Rosling A."/>
        </authorList>
    </citation>
    <scope>NUCLEOTIDE SEQUENCE [LARGE SCALE GENOMIC DNA]</scope>
    <source>
        <strain evidence="4 5">120-4 pot B 10/14</strain>
    </source>
</reference>
<feature type="compositionally biased region" description="Low complexity" evidence="1">
    <location>
        <begin position="380"/>
        <end position="414"/>
    </location>
</feature>
<keyword evidence="2" id="KW-1133">Transmembrane helix</keyword>
<feature type="compositionally biased region" description="Polar residues" evidence="1">
    <location>
        <begin position="327"/>
        <end position="346"/>
    </location>
</feature>
<evidence type="ECO:0000256" key="1">
    <source>
        <dbReference type="SAM" id="MobiDB-lite"/>
    </source>
</evidence>
<evidence type="ECO:0000313" key="5">
    <source>
        <dbReference type="Proteomes" id="UP000789901"/>
    </source>
</evidence>
<sequence>MTRMLYSLYALILLIALFAQYLPVSIATSKYHPKNSNSEHSISESKSLSLNRFKKCESSWWNNRKSLQKWSKGREWCINDSKYHSSRKSGKEIWSNWENYSQCRCKSLDWDIRNPAGIFVCYQIAWFNKVTGKFVGELSVYQLSSRNKYKEERSHVAFKFSDFKVKVHKKSHLKRDSSGYYHGISPKFARKQDESIIQKFYVHGKISKNELIHEKILVDLLSPSEYKVIVGSKEFKFMKNHDAVNLPFSNYLPNNPFYSVLDNCPPYPPKGGKGNTMPNDTPSKNNDTSNKDNPNNTPSKDNPVATPTDIPGGGTPSGTSPSDNTSAANPTNPNEAPSKPPTNTNPDIVAPNPDVEATPSPVVPINTGSSSTPVNSPADSSSDSSTNSSSKTSQNTVNSADQDSSTPSSSSSLPGASLGVVPIGLAIFGAIIVIAIIFVLYSRYQSGKWTKKYRRRQAVRSENLANAPGFNVGNNGSNA</sequence>
<dbReference type="EMBL" id="CAJVQB010010322">
    <property type="protein sequence ID" value="CAG8738820.1"/>
    <property type="molecule type" value="Genomic_DNA"/>
</dbReference>
<gene>
    <name evidence="4" type="ORF">GMARGA_LOCUS15158</name>
</gene>
<accession>A0ABN7V716</accession>
<feature type="signal peptide" evidence="3">
    <location>
        <begin position="1"/>
        <end position="27"/>
    </location>
</feature>
<keyword evidence="5" id="KW-1185">Reference proteome</keyword>
<proteinExistence type="predicted"/>
<feature type="compositionally biased region" description="Low complexity" evidence="1">
    <location>
        <begin position="317"/>
        <end position="326"/>
    </location>
</feature>
<feature type="region of interest" description="Disordered" evidence="1">
    <location>
        <begin position="268"/>
        <end position="414"/>
    </location>
</feature>
<keyword evidence="3" id="KW-0732">Signal</keyword>
<name>A0ABN7V716_GIGMA</name>